<protein>
    <recommendedName>
        <fullName evidence="4">Transmembrane protein</fullName>
    </recommendedName>
</protein>
<dbReference type="AlphaFoldDB" id="A0A8S1R6H7"/>
<keyword evidence="1" id="KW-0812">Transmembrane</keyword>
<keyword evidence="3" id="KW-1185">Reference proteome</keyword>
<feature type="transmembrane region" description="Helical" evidence="1">
    <location>
        <begin position="724"/>
        <end position="748"/>
    </location>
</feature>
<name>A0A8S1R6H7_9CILI</name>
<feature type="transmembrane region" description="Helical" evidence="1">
    <location>
        <begin position="206"/>
        <end position="227"/>
    </location>
</feature>
<accession>A0A8S1R6H7</accession>
<proteinExistence type="predicted"/>
<feature type="transmembrane region" description="Helical" evidence="1">
    <location>
        <begin position="517"/>
        <end position="540"/>
    </location>
</feature>
<feature type="transmembrane region" description="Helical" evidence="1">
    <location>
        <begin position="407"/>
        <end position="429"/>
    </location>
</feature>
<dbReference type="Proteomes" id="UP000692954">
    <property type="component" value="Unassembled WGS sequence"/>
</dbReference>
<sequence length="790" mass="94191">MEHKINIFFNFTFLKIHFSNKNFQQMHKKQHNQKIIRNYNNMKQVMIQSKEKHIKQQNLRKYQKINEIILQVQLTQLYQLLKICKLMMKNQLIILMNILYRILSLHIQLFKLKEKQMSEFQMKHKNSKFSQEMKKNESNIIDIENKTVQILGNVYDHDQINQDNIVFEGSQASSMAGLRKSVYYRKYTLINQLNNFTTFIPLLNKLFGFFAFALINQIIFISINMSFSKKDFYSLNYYYESIQINHYFIEPMQIFFLARYMLIDYQFLSLSQAISQDQLNYHLKFINPLITESYDEYKKNFQEHFKDEKLLEFIRNQYVLISQQSYHQLPVQLKEYNVTLFTAFSILLDSFYKLKQSYINPVPQQGANPHTTYQYKNYVIFVTIFDNISDQMYIESIFQIELVVKRWIIMVIPISFLLIFSLLLLAYYYNLFNHLLEKFFNLNQHIAQIDLDLDQKRQQFIFQSLKQGSELIHMYKFNLVGKEELLTKHKTKEMQKELKNAGQESRAIKFSVKISTIPLICCVLALLVQYLLICGSLTYVGSVYMSKFSKTIHFFKSISDIGVYVPASFSQKEILYFFSYFPYYTNDDRAFFVEQIQKAVTKIDTFLLQDIESSQLQFSAQFLDTYEYLEENNLCPLLNSSKYYDFDYFCSNSQNGILKLGLRASLTNFNSILKNELSINFPSTRKQPPKEELEAVYLCSDIITEITNKMEQDIKSQTQIIEELYNIITAISLTYTIVLIITIQFSVYKKFRLNLNRTKMISLIFPLETIFLNDHFERELRRMVTSEKLI</sequence>
<comment type="caution">
    <text evidence="2">The sequence shown here is derived from an EMBL/GenBank/DDBJ whole genome shotgun (WGS) entry which is preliminary data.</text>
</comment>
<gene>
    <name evidence="2" type="ORF">PSON_ATCC_30995.1.T1420047</name>
</gene>
<organism evidence="2 3">
    <name type="scientific">Paramecium sonneborni</name>
    <dbReference type="NCBI Taxonomy" id="65129"/>
    <lineage>
        <taxon>Eukaryota</taxon>
        <taxon>Sar</taxon>
        <taxon>Alveolata</taxon>
        <taxon>Ciliophora</taxon>
        <taxon>Intramacronucleata</taxon>
        <taxon>Oligohymenophorea</taxon>
        <taxon>Peniculida</taxon>
        <taxon>Parameciidae</taxon>
        <taxon>Paramecium</taxon>
    </lineage>
</organism>
<dbReference type="EMBL" id="CAJJDN010000142">
    <property type="protein sequence ID" value="CAD8123037.1"/>
    <property type="molecule type" value="Genomic_DNA"/>
</dbReference>
<evidence type="ECO:0008006" key="4">
    <source>
        <dbReference type="Google" id="ProtNLM"/>
    </source>
</evidence>
<evidence type="ECO:0000313" key="3">
    <source>
        <dbReference type="Proteomes" id="UP000692954"/>
    </source>
</evidence>
<keyword evidence="1" id="KW-0472">Membrane</keyword>
<keyword evidence="1" id="KW-1133">Transmembrane helix</keyword>
<evidence type="ECO:0000256" key="1">
    <source>
        <dbReference type="SAM" id="Phobius"/>
    </source>
</evidence>
<dbReference type="OrthoDB" id="299010at2759"/>
<reference evidence="2" key="1">
    <citation type="submission" date="2021-01" db="EMBL/GenBank/DDBJ databases">
        <authorList>
            <consortium name="Genoscope - CEA"/>
            <person name="William W."/>
        </authorList>
    </citation>
    <scope>NUCLEOTIDE SEQUENCE</scope>
</reference>
<evidence type="ECO:0000313" key="2">
    <source>
        <dbReference type="EMBL" id="CAD8123037.1"/>
    </source>
</evidence>